<dbReference type="EMBL" id="KI630750">
    <property type="protein sequence ID" value="EYU33951.1"/>
    <property type="molecule type" value="Genomic_DNA"/>
</dbReference>
<evidence type="ECO:0000256" key="3">
    <source>
        <dbReference type="ARBA" id="ARBA00022691"/>
    </source>
</evidence>
<feature type="non-terminal residue" evidence="5">
    <location>
        <position position="1"/>
    </location>
</feature>
<dbReference type="InterPro" id="IPR050600">
    <property type="entry name" value="SETD3_SETD6_MTase"/>
</dbReference>
<dbReference type="InterPro" id="IPR036464">
    <property type="entry name" value="Rubisco_LSMT_subst-bd_sf"/>
</dbReference>
<keyword evidence="2" id="KW-0808">Transferase</keyword>
<sequence length="232" mass="26586">NLDNLKEDDLLDGNTDRLTDPGFDEAVASYCFYAKKNYVKGDQVLLSYGTYTNLELLEYYGFLLQENPNDKAFIPLESEMYSLCSWPRDSLYISKNGKPSFALISTVRLWATPERNRRSVKHIAFSGQLISNENEVAAMEWIANKCRDLLTGFPSSIEEDALVLCMIDEIENCSGDRELAIRTLLERNSVKATRSDICRLKLAVEWRHRYKNILSDCILYCSCTRMLDNPSC</sequence>
<evidence type="ECO:0000313" key="5">
    <source>
        <dbReference type="EMBL" id="EYU33951.1"/>
    </source>
</evidence>
<keyword evidence="3" id="KW-0949">S-adenosyl-L-methionine</keyword>
<dbReference type="InterPro" id="IPR046341">
    <property type="entry name" value="SET_dom_sf"/>
</dbReference>
<dbReference type="STRING" id="4155.A0A022R170"/>
<dbReference type="eggNOG" id="KOG1337">
    <property type="taxonomic scope" value="Eukaryota"/>
</dbReference>
<accession>A0A022R170</accession>
<dbReference type="Pfam" id="PF09273">
    <property type="entry name" value="Rubis-subs-bind"/>
    <property type="match status" value="1"/>
</dbReference>
<feature type="domain" description="Rubisco LSMT substrate-binding" evidence="4">
    <location>
        <begin position="96"/>
        <end position="214"/>
    </location>
</feature>
<proteinExistence type="predicted"/>
<dbReference type="Gene3D" id="3.90.1410.10">
    <property type="entry name" value="set domain protein methyltransferase, domain 1"/>
    <property type="match status" value="1"/>
</dbReference>
<reference evidence="5 6" key="1">
    <citation type="journal article" date="2013" name="Proc. Natl. Acad. Sci. U.S.A.">
        <title>Fine-scale variation in meiotic recombination in Mimulus inferred from population shotgun sequencing.</title>
        <authorList>
            <person name="Hellsten U."/>
            <person name="Wright K.M."/>
            <person name="Jenkins J."/>
            <person name="Shu S."/>
            <person name="Yuan Y."/>
            <person name="Wessler S.R."/>
            <person name="Schmutz J."/>
            <person name="Willis J.H."/>
            <person name="Rokhsar D.S."/>
        </authorList>
    </citation>
    <scope>NUCLEOTIDE SEQUENCE [LARGE SCALE GENOMIC DNA]</scope>
    <source>
        <strain evidence="6">cv. DUN x IM62</strain>
    </source>
</reference>
<keyword evidence="6" id="KW-1185">Reference proteome</keyword>
<dbReference type="Gene3D" id="3.90.1420.10">
    <property type="entry name" value="Rubisco LSMT, substrate-binding domain"/>
    <property type="match status" value="1"/>
</dbReference>
<dbReference type="GO" id="GO:0032259">
    <property type="term" value="P:methylation"/>
    <property type="evidence" value="ECO:0007669"/>
    <property type="project" value="UniProtKB-KW"/>
</dbReference>
<evidence type="ECO:0000256" key="1">
    <source>
        <dbReference type="ARBA" id="ARBA00022603"/>
    </source>
</evidence>
<dbReference type="SUPFAM" id="SSF81822">
    <property type="entry name" value="RuBisCo LSMT C-terminal, substrate-binding domain"/>
    <property type="match status" value="1"/>
</dbReference>
<dbReference type="GO" id="GO:0008168">
    <property type="term" value="F:methyltransferase activity"/>
    <property type="evidence" value="ECO:0007669"/>
    <property type="project" value="UniProtKB-KW"/>
</dbReference>
<dbReference type="Proteomes" id="UP000030748">
    <property type="component" value="Unassembled WGS sequence"/>
</dbReference>
<gene>
    <name evidence="5" type="ORF">MIMGU_mgv1a021112mg</name>
</gene>
<evidence type="ECO:0000259" key="4">
    <source>
        <dbReference type="Pfam" id="PF09273"/>
    </source>
</evidence>
<dbReference type="SUPFAM" id="SSF82199">
    <property type="entry name" value="SET domain"/>
    <property type="match status" value="1"/>
</dbReference>
<name>A0A022R170_ERYGU</name>
<protein>
    <recommendedName>
        <fullName evidence="4">Rubisco LSMT substrate-binding domain-containing protein</fullName>
    </recommendedName>
</protein>
<evidence type="ECO:0000313" key="6">
    <source>
        <dbReference type="Proteomes" id="UP000030748"/>
    </source>
</evidence>
<dbReference type="InterPro" id="IPR015353">
    <property type="entry name" value="Rubisco_LSMT_subst-bd"/>
</dbReference>
<organism evidence="5 6">
    <name type="scientific">Erythranthe guttata</name>
    <name type="common">Yellow monkey flower</name>
    <name type="synonym">Mimulus guttatus</name>
    <dbReference type="NCBI Taxonomy" id="4155"/>
    <lineage>
        <taxon>Eukaryota</taxon>
        <taxon>Viridiplantae</taxon>
        <taxon>Streptophyta</taxon>
        <taxon>Embryophyta</taxon>
        <taxon>Tracheophyta</taxon>
        <taxon>Spermatophyta</taxon>
        <taxon>Magnoliopsida</taxon>
        <taxon>eudicotyledons</taxon>
        <taxon>Gunneridae</taxon>
        <taxon>Pentapetalae</taxon>
        <taxon>asterids</taxon>
        <taxon>lamiids</taxon>
        <taxon>Lamiales</taxon>
        <taxon>Phrymaceae</taxon>
        <taxon>Erythranthe</taxon>
    </lineage>
</organism>
<dbReference type="PANTHER" id="PTHR13271">
    <property type="entry name" value="UNCHARACTERIZED PUTATIVE METHYLTRANSFERASE"/>
    <property type="match status" value="1"/>
</dbReference>
<dbReference type="PANTHER" id="PTHR13271:SF91">
    <property type="entry name" value="PROTEIN SET DOMAIN GROUP 40"/>
    <property type="match status" value="1"/>
</dbReference>
<evidence type="ECO:0000256" key="2">
    <source>
        <dbReference type="ARBA" id="ARBA00022679"/>
    </source>
</evidence>
<dbReference type="AlphaFoldDB" id="A0A022R170"/>
<keyword evidence="1" id="KW-0489">Methyltransferase</keyword>